<dbReference type="EMBL" id="MOMC01000015">
    <property type="protein sequence ID" value="ONH31621.1"/>
    <property type="molecule type" value="Genomic_DNA"/>
</dbReference>
<feature type="region of interest" description="Disordered" evidence="1">
    <location>
        <begin position="534"/>
        <end position="558"/>
    </location>
</feature>
<evidence type="ECO:0000313" key="2">
    <source>
        <dbReference type="EMBL" id="ONH31621.1"/>
    </source>
</evidence>
<feature type="compositionally biased region" description="Low complexity" evidence="1">
    <location>
        <begin position="40"/>
        <end position="60"/>
    </location>
</feature>
<dbReference type="InterPro" id="IPR011042">
    <property type="entry name" value="6-blade_b-propeller_TolB-like"/>
</dbReference>
<dbReference type="AlphaFoldDB" id="A0A1V2IGR2"/>
<sequence>MRKPAAGSRQVEPRTRFGQVRRLSTGLAVMILATVTACSDSGSTTDTAAGTPTAGTTSGTPAPPKPEPISVSELPLPPVTPSDAPGSCTVTLNPRGTGCTGQNVGLQAGGFLPDGHTVVALISFAGAPAAPDPASIYTGSQLIMVKTDGKTFPGGDPWKCITCGLPAANAASRNPQLDYPQPFGDGKRVLAGTNIIDCGSHLLTDTGCTPDQTHIYPIRFNNTADGSGKGGLIRELRIHPDDVHLGFNSVNIANGTYGQYAYFGALAFNPAPTTGVPLSPRYDLTDVSRLFDPTDVQPVSVSPDHPDELVYNPAALSVGELRGFSGDGKEVAYIGYPAESSNIDVFAADLTTGKIRRLTSNPEYTDPIDISPDNNWTVAEDTRGTDRQMFLAGMRGIPPITDLITTSATSSTRNNGQRRFFQPYLIDRYGDRGSYQGQRINAAGDGGPGSVNDPNWNARSDPRWSPDGTSIVYWQALAVPPACGGTNPLPCETSTEPGGRTDRLMIAHLTSRTPLNLPAIAPLASDTVPWGTPYEPGSPVPDRPHPPAGTYTLPGKKQGSAKVEITETPDRANVSSVAVTYTHFSDDGETFLDGTERVTSTRPAITTISVDWFSDLTQTGATNGTKKTSPDGFHLTIDILTNIFQATGTLTTTIDGHAYTQPANGT</sequence>
<proteinExistence type="predicted"/>
<dbReference type="Proteomes" id="UP000188929">
    <property type="component" value="Unassembled WGS sequence"/>
</dbReference>
<dbReference type="Gene3D" id="2.120.10.30">
    <property type="entry name" value="TolB, C-terminal domain"/>
    <property type="match status" value="1"/>
</dbReference>
<reference evidence="3" key="1">
    <citation type="submission" date="2016-10" db="EMBL/GenBank/DDBJ databases">
        <title>Frankia sp. NRRL B-16386 Genome sequencing.</title>
        <authorList>
            <person name="Ghodhbane-Gtari F."/>
            <person name="Swanson E."/>
            <person name="Gueddou A."/>
            <person name="Hezbri K."/>
            <person name="Ktari K."/>
            <person name="Nouioui I."/>
            <person name="Morris K."/>
            <person name="Simpson S."/>
            <person name="Abebe-Akele F."/>
            <person name="Thomas K."/>
            <person name="Gtari M."/>
            <person name="Tisa L.S."/>
        </authorList>
    </citation>
    <scope>NUCLEOTIDE SEQUENCE [LARGE SCALE GENOMIC DNA]</scope>
    <source>
        <strain evidence="3">NRRL B-16386</strain>
    </source>
</reference>
<name>A0A1V2IGR2_9ACTN</name>
<dbReference type="STRING" id="1834516.BL253_08045"/>
<evidence type="ECO:0008006" key="4">
    <source>
        <dbReference type="Google" id="ProtNLM"/>
    </source>
</evidence>
<feature type="region of interest" description="Disordered" evidence="1">
    <location>
        <begin position="40"/>
        <end position="83"/>
    </location>
</feature>
<dbReference type="SUPFAM" id="SSF69304">
    <property type="entry name" value="Tricorn protease N-terminal domain"/>
    <property type="match status" value="1"/>
</dbReference>
<comment type="caution">
    <text evidence="2">The sequence shown here is derived from an EMBL/GenBank/DDBJ whole genome shotgun (WGS) entry which is preliminary data.</text>
</comment>
<protein>
    <recommendedName>
        <fullName evidence="4">Saponin hydrolase</fullName>
    </recommendedName>
</protein>
<organism evidence="2 3">
    <name type="scientific">Pseudofrankia asymbiotica</name>
    <dbReference type="NCBI Taxonomy" id="1834516"/>
    <lineage>
        <taxon>Bacteria</taxon>
        <taxon>Bacillati</taxon>
        <taxon>Actinomycetota</taxon>
        <taxon>Actinomycetes</taxon>
        <taxon>Frankiales</taxon>
        <taxon>Frankiaceae</taxon>
        <taxon>Pseudofrankia</taxon>
    </lineage>
</organism>
<accession>A0A1V2IGR2</accession>
<gene>
    <name evidence="2" type="ORF">BL253_08045</name>
</gene>
<evidence type="ECO:0000256" key="1">
    <source>
        <dbReference type="SAM" id="MobiDB-lite"/>
    </source>
</evidence>
<evidence type="ECO:0000313" key="3">
    <source>
        <dbReference type="Proteomes" id="UP000188929"/>
    </source>
</evidence>
<keyword evidence="3" id="KW-1185">Reference proteome</keyword>